<evidence type="ECO:0000313" key="7">
    <source>
        <dbReference type="EMBL" id="GAA4066916.1"/>
    </source>
</evidence>
<organism evidence="7 8">
    <name type="scientific">Amphibacillus indicireducens</name>
    <dbReference type="NCBI Taxonomy" id="1076330"/>
    <lineage>
        <taxon>Bacteria</taxon>
        <taxon>Bacillati</taxon>
        <taxon>Bacillota</taxon>
        <taxon>Bacilli</taxon>
        <taxon>Bacillales</taxon>
        <taxon>Bacillaceae</taxon>
        <taxon>Amphibacillus</taxon>
    </lineage>
</organism>
<accession>A0ABP7VH92</accession>
<keyword evidence="4 6" id="KW-1133">Transmembrane helix</keyword>
<evidence type="ECO:0000256" key="6">
    <source>
        <dbReference type="SAM" id="Phobius"/>
    </source>
</evidence>
<dbReference type="Pfam" id="PF01594">
    <property type="entry name" value="AI-2E_transport"/>
    <property type="match status" value="1"/>
</dbReference>
<feature type="transmembrane region" description="Helical" evidence="6">
    <location>
        <begin position="270"/>
        <end position="291"/>
    </location>
</feature>
<dbReference type="EMBL" id="BAABDL010000060">
    <property type="protein sequence ID" value="GAA4066916.1"/>
    <property type="molecule type" value="Genomic_DNA"/>
</dbReference>
<dbReference type="InterPro" id="IPR002549">
    <property type="entry name" value="AI-2E-like"/>
</dbReference>
<evidence type="ECO:0000256" key="3">
    <source>
        <dbReference type="ARBA" id="ARBA00022692"/>
    </source>
</evidence>
<feature type="transmembrane region" description="Helical" evidence="6">
    <location>
        <begin position="60"/>
        <end position="81"/>
    </location>
</feature>
<evidence type="ECO:0000256" key="2">
    <source>
        <dbReference type="ARBA" id="ARBA00009773"/>
    </source>
</evidence>
<reference evidence="8" key="1">
    <citation type="journal article" date="2019" name="Int. J. Syst. Evol. Microbiol.">
        <title>The Global Catalogue of Microorganisms (GCM) 10K type strain sequencing project: providing services to taxonomists for standard genome sequencing and annotation.</title>
        <authorList>
            <consortium name="The Broad Institute Genomics Platform"/>
            <consortium name="The Broad Institute Genome Sequencing Center for Infectious Disease"/>
            <person name="Wu L."/>
            <person name="Ma J."/>
        </authorList>
    </citation>
    <scope>NUCLEOTIDE SEQUENCE [LARGE SCALE GENOMIC DNA]</scope>
    <source>
        <strain evidence="8">JCM 17250</strain>
    </source>
</reference>
<proteinExistence type="inferred from homology"/>
<feature type="transmembrane region" description="Helical" evidence="6">
    <location>
        <begin position="241"/>
        <end position="263"/>
    </location>
</feature>
<feature type="transmembrane region" description="Helical" evidence="6">
    <location>
        <begin position="12"/>
        <end position="39"/>
    </location>
</feature>
<dbReference type="PANTHER" id="PTHR21716">
    <property type="entry name" value="TRANSMEMBRANE PROTEIN"/>
    <property type="match status" value="1"/>
</dbReference>
<comment type="subcellular location">
    <subcellularLocation>
        <location evidence="1">Membrane</location>
        <topology evidence="1">Multi-pass membrane protein</topology>
    </subcellularLocation>
</comment>
<gene>
    <name evidence="7" type="primary">ytvI_1</name>
    <name evidence="7" type="ORF">GCM10022410_11530</name>
</gene>
<feature type="transmembrane region" description="Helical" evidence="6">
    <location>
        <begin position="162"/>
        <end position="188"/>
    </location>
</feature>
<feature type="transmembrane region" description="Helical" evidence="6">
    <location>
        <begin position="209"/>
        <end position="235"/>
    </location>
</feature>
<keyword evidence="8" id="KW-1185">Reference proteome</keyword>
<evidence type="ECO:0000256" key="4">
    <source>
        <dbReference type="ARBA" id="ARBA00022989"/>
    </source>
</evidence>
<keyword evidence="5 6" id="KW-0472">Membrane</keyword>
<dbReference type="NCBIfam" id="TIGR02872">
    <property type="entry name" value="spore_ytvI"/>
    <property type="match status" value="1"/>
</dbReference>
<protein>
    <submittedName>
        <fullName evidence="7">Sporulation integral membrane protein YtvI</fullName>
    </submittedName>
</protein>
<feature type="transmembrane region" description="Helical" evidence="6">
    <location>
        <begin position="311"/>
        <end position="337"/>
    </location>
</feature>
<evidence type="ECO:0000256" key="5">
    <source>
        <dbReference type="ARBA" id="ARBA00023136"/>
    </source>
</evidence>
<comment type="similarity">
    <text evidence="2">Belongs to the autoinducer-2 exporter (AI-2E) (TC 2.A.86) family.</text>
</comment>
<name>A0ABP7VH92_9BACI</name>
<dbReference type="PANTHER" id="PTHR21716:SF68">
    <property type="entry name" value="TRANSPORT PROTEIN YTVI-RELATED"/>
    <property type="match status" value="1"/>
</dbReference>
<evidence type="ECO:0000313" key="8">
    <source>
        <dbReference type="Proteomes" id="UP001501734"/>
    </source>
</evidence>
<sequence length="352" mass="39169">MASFFNKKNGTLIILVIVILLLFFFILPISIPLVIAYTTALILNPLVRLSQRGFKIGRKFSVIIVFTVFLLMLSLIGYFTITSVVSQLVALAENTPTYIIEINRILVDWGDALEHFMADLPAEFVNEVNAGIRSSADALIDFIRNTFRVDRVAGFVAAIPNYIVSFIVYLIALFLFMLDLPNVIANFYKLFSAASAEKIQYVTNRLKSVLFGFLKGQFLVSLIIFAVSLIGLFIIVPEYALIMSIVIWIIDLIPIIGSIIVLAPWSIYMFLVGSTFVGIELAILALILLAIRRTVEPKVMGVQMGLSPLTTLISMYIGLRLFGLFGFIIGPVVSIIFTSAKELGIIKFNFKI</sequence>
<evidence type="ECO:0000256" key="1">
    <source>
        <dbReference type="ARBA" id="ARBA00004141"/>
    </source>
</evidence>
<keyword evidence="3 6" id="KW-0812">Transmembrane</keyword>
<dbReference type="InterPro" id="IPR014227">
    <property type="entry name" value="YtvI-like"/>
</dbReference>
<dbReference type="Proteomes" id="UP001501734">
    <property type="component" value="Unassembled WGS sequence"/>
</dbReference>
<comment type="caution">
    <text evidence="7">The sequence shown here is derived from an EMBL/GenBank/DDBJ whole genome shotgun (WGS) entry which is preliminary data.</text>
</comment>